<comment type="caution">
    <text evidence="1">The sequence shown here is derived from an EMBL/GenBank/DDBJ whole genome shotgun (WGS) entry which is preliminary data.</text>
</comment>
<gene>
    <name evidence="1" type="ORF">AC482_03535</name>
</gene>
<name>A0A0M0BPQ3_9ARCH</name>
<dbReference type="Proteomes" id="UP000037210">
    <property type="component" value="Unassembled WGS sequence"/>
</dbReference>
<protein>
    <submittedName>
        <fullName evidence="1">Uncharacterized protein</fullName>
    </submittedName>
</protein>
<evidence type="ECO:0000313" key="1">
    <source>
        <dbReference type="EMBL" id="KON30538.1"/>
    </source>
</evidence>
<dbReference type="AlphaFoldDB" id="A0A0M0BPQ3"/>
<sequence>MDATAVVDLLIVPNLRASSMKASRLLKEGGGGCEFLLLNTPMEMEDILREFAAERISCDELIYEARRLDLIPEPSGSWDYFMRPILEALPRITETFPDLEIGCFGSREDEHASMDVSVRAARLILRAILTEEVEVERWREALRVSLEVDERAARREAETILRKVGERTICLSELGGRRLERRLRGAGLDVKIRYVEEIYHFTPLAILKRKMASGFVGDGELEELVRHHVEYVRSYIYRFGNRDRAHYEWEYDRIPWLRRRINRDEIELLDSLINEH</sequence>
<organism evidence="1 2">
    <name type="scientific">miscellaneous Crenarchaeota group-15 archaeon DG-45</name>
    <dbReference type="NCBI Taxonomy" id="1685127"/>
    <lineage>
        <taxon>Archaea</taxon>
        <taxon>Candidatus Bathyarchaeota</taxon>
        <taxon>MCG-15</taxon>
    </lineage>
</organism>
<dbReference type="EMBL" id="LFWZ01000028">
    <property type="protein sequence ID" value="KON30538.1"/>
    <property type="molecule type" value="Genomic_DNA"/>
</dbReference>
<evidence type="ECO:0000313" key="2">
    <source>
        <dbReference type="Proteomes" id="UP000037210"/>
    </source>
</evidence>
<accession>A0A0M0BPQ3</accession>
<reference evidence="1 2" key="1">
    <citation type="submission" date="2015-06" db="EMBL/GenBank/DDBJ databases">
        <title>New insights into the roles of widespread benthic archaea in carbon and nitrogen cycling.</title>
        <authorList>
            <person name="Lazar C.S."/>
            <person name="Baker B.J."/>
            <person name="Seitz K.W."/>
            <person name="Hyde A.S."/>
            <person name="Dick G.J."/>
            <person name="Hinrichs K.-U."/>
            <person name="Teske A.P."/>
        </authorList>
    </citation>
    <scope>NUCLEOTIDE SEQUENCE [LARGE SCALE GENOMIC DNA]</scope>
    <source>
        <strain evidence="1">DG-45</strain>
    </source>
</reference>
<proteinExistence type="predicted"/>